<comment type="caution">
    <text evidence="3">The sequence shown here is derived from an EMBL/GenBank/DDBJ whole genome shotgun (WGS) entry which is preliminary data.</text>
</comment>
<sequence>MEQIDKPTATRLHSLGIHSGCELAVLRKYPFHGPVIVEYESQRIGIRYSIFLALIGGN</sequence>
<dbReference type="SUPFAM" id="SSF50037">
    <property type="entry name" value="C-terminal domain of transcriptional repressors"/>
    <property type="match status" value="1"/>
</dbReference>
<dbReference type="InterPro" id="IPR007167">
    <property type="entry name" value="Fe-transptr_FeoA-like"/>
</dbReference>
<proteinExistence type="predicted"/>
<evidence type="ECO:0000259" key="2">
    <source>
        <dbReference type="Pfam" id="PF04023"/>
    </source>
</evidence>
<protein>
    <recommendedName>
        <fullName evidence="2">Ferrous iron transporter FeoA-like domain-containing protein</fullName>
    </recommendedName>
</protein>
<evidence type="ECO:0000313" key="3">
    <source>
        <dbReference type="EMBL" id="KRL55148.1"/>
    </source>
</evidence>
<dbReference type="Pfam" id="PF04023">
    <property type="entry name" value="FeoA"/>
    <property type="match status" value="1"/>
</dbReference>
<dbReference type="AlphaFoldDB" id="A0A0R1REI0"/>
<keyword evidence="4" id="KW-1185">Reference proteome</keyword>
<dbReference type="PATRIC" id="fig|1423778.4.peg.775"/>
<dbReference type="EMBL" id="AZFE01000031">
    <property type="protein sequence ID" value="KRL55148.1"/>
    <property type="molecule type" value="Genomic_DNA"/>
</dbReference>
<keyword evidence="1" id="KW-0408">Iron</keyword>
<evidence type="ECO:0000256" key="1">
    <source>
        <dbReference type="ARBA" id="ARBA00023004"/>
    </source>
</evidence>
<organism evidence="3 4">
    <name type="scientific">Paucilactobacillus oligofermentans DSM 15707 = LMG 22743</name>
    <dbReference type="NCBI Taxonomy" id="1423778"/>
    <lineage>
        <taxon>Bacteria</taxon>
        <taxon>Bacillati</taxon>
        <taxon>Bacillota</taxon>
        <taxon>Bacilli</taxon>
        <taxon>Lactobacillales</taxon>
        <taxon>Lactobacillaceae</taxon>
        <taxon>Paucilactobacillus</taxon>
    </lineage>
</organism>
<evidence type="ECO:0000313" key="4">
    <source>
        <dbReference type="Proteomes" id="UP000051697"/>
    </source>
</evidence>
<dbReference type="InterPro" id="IPR038157">
    <property type="entry name" value="FeoA_core_dom"/>
</dbReference>
<accession>A0A0R1REI0</accession>
<dbReference type="GO" id="GO:0046914">
    <property type="term" value="F:transition metal ion binding"/>
    <property type="evidence" value="ECO:0007669"/>
    <property type="project" value="InterPro"/>
</dbReference>
<feature type="domain" description="Ferrous iron transporter FeoA-like" evidence="2">
    <location>
        <begin position="5"/>
        <end position="50"/>
    </location>
</feature>
<name>A0A0R1REI0_9LACO</name>
<gene>
    <name evidence="3" type="ORF">FC70_GL000744</name>
</gene>
<dbReference type="InterPro" id="IPR008988">
    <property type="entry name" value="Transcriptional_repressor_C"/>
</dbReference>
<dbReference type="Gene3D" id="2.30.30.90">
    <property type="match status" value="1"/>
</dbReference>
<reference evidence="3 4" key="1">
    <citation type="journal article" date="2015" name="Genome Announc.">
        <title>Expanding the biotechnology potential of lactobacilli through comparative genomics of 213 strains and associated genera.</title>
        <authorList>
            <person name="Sun Z."/>
            <person name="Harris H.M."/>
            <person name="McCann A."/>
            <person name="Guo C."/>
            <person name="Argimon S."/>
            <person name="Zhang W."/>
            <person name="Yang X."/>
            <person name="Jeffery I.B."/>
            <person name="Cooney J.C."/>
            <person name="Kagawa T.F."/>
            <person name="Liu W."/>
            <person name="Song Y."/>
            <person name="Salvetti E."/>
            <person name="Wrobel A."/>
            <person name="Rasinkangas P."/>
            <person name="Parkhill J."/>
            <person name="Rea M.C."/>
            <person name="O'Sullivan O."/>
            <person name="Ritari J."/>
            <person name="Douillard F.P."/>
            <person name="Paul Ross R."/>
            <person name="Yang R."/>
            <person name="Briner A.E."/>
            <person name="Felis G.E."/>
            <person name="de Vos W.M."/>
            <person name="Barrangou R."/>
            <person name="Klaenhammer T.R."/>
            <person name="Caufield P.W."/>
            <person name="Cui Y."/>
            <person name="Zhang H."/>
            <person name="O'Toole P.W."/>
        </authorList>
    </citation>
    <scope>NUCLEOTIDE SEQUENCE [LARGE SCALE GENOMIC DNA]</scope>
    <source>
        <strain evidence="3 4">DSM 15707</strain>
    </source>
</reference>
<dbReference type="Proteomes" id="UP000051697">
    <property type="component" value="Unassembled WGS sequence"/>
</dbReference>